<organism evidence="9 10">
    <name type="scientific">Rhizobium halophytocola</name>
    <dbReference type="NCBI Taxonomy" id="735519"/>
    <lineage>
        <taxon>Bacteria</taxon>
        <taxon>Pseudomonadati</taxon>
        <taxon>Pseudomonadota</taxon>
        <taxon>Alphaproteobacteria</taxon>
        <taxon>Hyphomicrobiales</taxon>
        <taxon>Rhizobiaceae</taxon>
        <taxon>Rhizobium/Agrobacterium group</taxon>
        <taxon>Rhizobium</taxon>
    </lineage>
</organism>
<evidence type="ECO:0000256" key="6">
    <source>
        <dbReference type="PROSITE-ProRule" id="PRU00169"/>
    </source>
</evidence>
<dbReference type="EMBL" id="JAGGJU010000009">
    <property type="protein sequence ID" value="MBP1852014.1"/>
    <property type="molecule type" value="Genomic_DNA"/>
</dbReference>
<evidence type="ECO:0000256" key="2">
    <source>
        <dbReference type="ARBA" id="ARBA00012438"/>
    </source>
</evidence>
<feature type="modified residue" description="4-aspartylphosphate" evidence="6">
    <location>
        <position position="58"/>
    </location>
</feature>
<dbReference type="InterPro" id="IPR003594">
    <property type="entry name" value="HATPase_dom"/>
</dbReference>
<dbReference type="InterPro" id="IPR050351">
    <property type="entry name" value="BphY/WalK/GraS-like"/>
</dbReference>
<dbReference type="Gene3D" id="1.10.287.130">
    <property type="match status" value="1"/>
</dbReference>
<dbReference type="PANTHER" id="PTHR42878">
    <property type="entry name" value="TWO-COMPONENT HISTIDINE KINASE"/>
    <property type="match status" value="1"/>
</dbReference>
<reference evidence="9 10" key="1">
    <citation type="submission" date="2021-03" db="EMBL/GenBank/DDBJ databases">
        <title>Genomic Encyclopedia of Type Strains, Phase IV (KMG-IV): sequencing the most valuable type-strain genomes for metagenomic binning, comparative biology and taxonomic classification.</title>
        <authorList>
            <person name="Goeker M."/>
        </authorList>
    </citation>
    <scope>NUCLEOTIDE SEQUENCE [LARGE SCALE GENOMIC DNA]</scope>
    <source>
        <strain evidence="9 10">DSM 21600</strain>
    </source>
</reference>
<keyword evidence="4" id="KW-0808">Transferase</keyword>
<dbReference type="PROSITE" id="PS50110">
    <property type="entry name" value="RESPONSE_REGULATORY"/>
    <property type="match status" value="1"/>
</dbReference>
<dbReference type="CDD" id="cd00075">
    <property type="entry name" value="HATPase"/>
    <property type="match status" value="1"/>
</dbReference>
<evidence type="ECO:0000313" key="9">
    <source>
        <dbReference type="EMBL" id="MBP1852014.1"/>
    </source>
</evidence>
<dbReference type="CDD" id="cd00082">
    <property type="entry name" value="HisKA"/>
    <property type="match status" value="1"/>
</dbReference>
<proteinExistence type="predicted"/>
<dbReference type="Pfam" id="PF02518">
    <property type="entry name" value="HATPase_c"/>
    <property type="match status" value="1"/>
</dbReference>
<evidence type="ECO:0000313" key="10">
    <source>
        <dbReference type="Proteomes" id="UP000759443"/>
    </source>
</evidence>
<evidence type="ECO:0000259" key="8">
    <source>
        <dbReference type="PROSITE" id="PS50110"/>
    </source>
</evidence>
<dbReference type="InterPro" id="IPR004358">
    <property type="entry name" value="Sig_transdc_His_kin-like_C"/>
</dbReference>
<dbReference type="EC" id="2.7.13.3" evidence="2"/>
<dbReference type="Pfam" id="PF00512">
    <property type="entry name" value="HisKA"/>
    <property type="match status" value="1"/>
</dbReference>
<comment type="caution">
    <text evidence="9">The sequence shown here is derived from an EMBL/GenBank/DDBJ whole genome shotgun (WGS) entry which is preliminary data.</text>
</comment>
<sequence>MDEPISLLILHPDPHFGLYLEELVEDSPAFRGPIAHANSVEEGLHYCRDFVPDCILVDLSVPHFANIDVVSQLRAIHSSVAIIALTRQSSPTFAVDVMKAGAQDHLLRDAITPDVFTRSITSAVAQRRLTEKLEQQRQSLEIFTRAMAHDLKEPVRTIKSFAGLVQASEDLSAENQELIQFVVRAAHSMETLIDSISRYTRLETAQISVRSVSAPAILQVAKTNLRQQIESRQAEIIDEGLGTIECDDVLLTQLLQNLLSNAIRHCDDSPVIRVRTTYTSGACQLLVTDNGPGIATRFLETIFDPFIRLGRREREGAGLGLAICRKIAELHGGTIRCESRPGAGARFITTFPGAYIGTSAA</sequence>
<gene>
    <name evidence="9" type="ORF">J2Z17_003466</name>
</gene>
<evidence type="ECO:0000256" key="5">
    <source>
        <dbReference type="ARBA" id="ARBA00022777"/>
    </source>
</evidence>
<dbReference type="Gene3D" id="3.30.565.10">
    <property type="entry name" value="Histidine kinase-like ATPase, C-terminal domain"/>
    <property type="match status" value="1"/>
</dbReference>
<accession>A0ABS4E233</accession>
<dbReference type="SUPFAM" id="SSF52172">
    <property type="entry name" value="CheY-like"/>
    <property type="match status" value="1"/>
</dbReference>
<name>A0ABS4E233_9HYPH</name>
<feature type="domain" description="Histidine kinase" evidence="7">
    <location>
        <begin position="146"/>
        <end position="355"/>
    </location>
</feature>
<comment type="catalytic activity">
    <reaction evidence="1">
        <text>ATP + protein L-histidine = ADP + protein N-phospho-L-histidine.</text>
        <dbReference type="EC" id="2.7.13.3"/>
    </reaction>
</comment>
<evidence type="ECO:0000256" key="4">
    <source>
        <dbReference type="ARBA" id="ARBA00022679"/>
    </source>
</evidence>
<evidence type="ECO:0000256" key="3">
    <source>
        <dbReference type="ARBA" id="ARBA00022553"/>
    </source>
</evidence>
<keyword evidence="3 6" id="KW-0597">Phosphoprotein</keyword>
<dbReference type="SUPFAM" id="SSF55874">
    <property type="entry name" value="ATPase domain of HSP90 chaperone/DNA topoisomerase II/histidine kinase"/>
    <property type="match status" value="1"/>
</dbReference>
<dbReference type="Pfam" id="PF00072">
    <property type="entry name" value="Response_reg"/>
    <property type="match status" value="1"/>
</dbReference>
<evidence type="ECO:0000256" key="1">
    <source>
        <dbReference type="ARBA" id="ARBA00000085"/>
    </source>
</evidence>
<dbReference type="SMART" id="SM00388">
    <property type="entry name" value="HisKA"/>
    <property type="match status" value="1"/>
</dbReference>
<dbReference type="InterPro" id="IPR005467">
    <property type="entry name" value="His_kinase_dom"/>
</dbReference>
<dbReference type="SMART" id="SM00448">
    <property type="entry name" value="REC"/>
    <property type="match status" value="1"/>
</dbReference>
<dbReference type="SMART" id="SM00387">
    <property type="entry name" value="HATPase_c"/>
    <property type="match status" value="1"/>
</dbReference>
<keyword evidence="5 9" id="KW-0418">Kinase</keyword>
<dbReference type="Gene3D" id="3.40.50.2300">
    <property type="match status" value="1"/>
</dbReference>
<dbReference type="InterPro" id="IPR036890">
    <property type="entry name" value="HATPase_C_sf"/>
</dbReference>
<dbReference type="Proteomes" id="UP000759443">
    <property type="component" value="Unassembled WGS sequence"/>
</dbReference>
<dbReference type="InterPro" id="IPR001789">
    <property type="entry name" value="Sig_transdc_resp-reg_receiver"/>
</dbReference>
<dbReference type="PROSITE" id="PS50109">
    <property type="entry name" value="HIS_KIN"/>
    <property type="match status" value="1"/>
</dbReference>
<dbReference type="InterPro" id="IPR011006">
    <property type="entry name" value="CheY-like_superfamily"/>
</dbReference>
<protein>
    <recommendedName>
        <fullName evidence="2">histidine kinase</fullName>
        <ecNumber evidence="2">2.7.13.3</ecNumber>
    </recommendedName>
</protein>
<dbReference type="RefSeq" id="WP_209946843.1">
    <property type="nucleotide sequence ID" value="NZ_JAGGJU010000009.1"/>
</dbReference>
<keyword evidence="10" id="KW-1185">Reference proteome</keyword>
<dbReference type="GO" id="GO:0016301">
    <property type="term" value="F:kinase activity"/>
    <property type="evidence" value="ECO:0007669"/>
    <property type="project" value="UniProtKB-KW"/>
</dbReference>
<dbReference type="PRINTS" id="PR00344">
    <property type="entry name" value="BCTRLSENSOR"/>
</dbReference>
<dbReference type="InterPro" id="IPR003661">
    <property type="entry name" value="HisK_dim/P_dom"/>
</dbReference>
<evidence type="ECO:0000259" key="7">
    <source>
        <dbReference type="PROSITE" id="PS50109"/>
    </source>
</evidence>
<feature type="domain" description="Response regulatory" evidence="8">
    <location>
        <begin position="6"/>
        <end position="123"/>
    </location>
</feature>
<dbReference type="PANTHER" id="PTHR42878:SF15">
    <property type="entry name" value="BACTERIOPHYTOCHROME"/>
    <property type="match status" value="1"/>
</dbReference>